<name>A0A3B1AZY5_9ZZZZ</name>
<accession>A0A3B1AZY5</accession>
<gene>
    <name evidence="1" type="ORF">MNBD_GAMMA26-24</name>
</gene>
<dbReference type="InterPro" id="IPR021793">
    <property type="entry name" value="Oprl"/>
</dbReference>
<dbReference type="NCBIfam" id="NF040598">
    <property type="entry name" value="Ala_zip_lipo"/>
    <property type="match status" value="1"/>
</dbReference>
<evidence type="ECO:0008006" key="2">
    <source>
        <dbReference type="Google" id="ProtNLM"/>
    </source>
</evidence>
<evidence type="ECO:0000313" key="1">
    <source>
        <dbReference type="EMBL" id="VAX11626.1"/>
    </source>
</evidence>
<dbReference type="Pfam" id="PF11839">
    <property type="entry name" value="Alanine_zipper"/>
    <property type="match status" value="1"/>
</dbReference>
<organism evidence="1">
    <name type="scientific">hydrothermal vent metagenome</name>
    <dbReference type="NCBI Taxonomy" id="652676"/>
    <lineage>
        <taxon>unclassified sequences</taxon>
        <taxon>metagenomes</taxon>
        <taxon>ecological metagenomes</taxon>
    </lineage>
</organism>
<dbReference type="AlphaFoldDB" id="A0A3B1AZY5"/>
<proteinExistence type="predicted"/>
<reference evidence="1" key="1">
    <citation type="submission" date="2018-06" db="EMBL/GenBank/DDBJ databases">
        <authorList>
            <person name="Zhirakovskaya E."/>
        </authorList>
    </citation>
    <scope>NUCLEOTIDE SEQUENCE</scope>
</reference>
<protein>
    <recommendedName>
        <fullName evidence="2">Gamma-glutamyltranspeptidase</fullName>
    </recommendedName>
</protein>
<sequence length="95" mass="9693">MNKKYMLMKIAAMTLGLGLLAGCATTEQVTRAQETADAALAAANSANSMAADAQRQASAAIVSANQAEKNAAAATAAAARCTEKCSRIMEKTLAK</sequence>
<dbReference type="EMBL" id="UOFX01000089">
    <property type="protein sequence ID" value="VAX11626.1"/>
    <property type="molecule type" value="Genomic_DNA"/>
</dbReference>
<dbReference type="PROSITE" id="PS51257">
    <property type="entry name" value="PROKAR_LIPOPROTEIN"/>
    <property type="match status" value="1"/>
</dbReference>